<evidence type="ECO:0000256" key="2">
    <source>
        <dbReference type="ARBA" id="ARBA00004229"/>
    </source>
</evidence>
<dbReference type="EnsemblPlants" id="Kaladp0026s0130.1.v1.1">
    <property type="protein sequence ID" value="Kaladp0026s0130.1.v1.1"/>
    <property type="gene ID" value="Kaladp0026s0130.v1.1"/>
</dbReference>
<evidence type="ECO:0000256" key="9">
    <source>
        <dbReference type="ARBA" id="ARBA00022777"/>
    </source>
</evidence>
<dbReference type="SUPFAM" id="SSF52540">
    <property type="entry name" value="P-loop containing nucleoside triphosphate hydrolases"/>
    <property type="match status" value="1"/>
</dbReference>
<keyword evidence="8" id="KW-0547">Nucleotide-binding</keyword>
<dbReference type="UniPathway" id="UPA00053">
    <property type="reaction ID" value="UER00088"/>
</dbReference>
<dbReference type="Gramene" id="Kaladp0026s0130.1.v1.1">
    <property type="protein sequence ID" value="Kaladp0026s0130.1.v1.1"/>
    <property type="gene ID" value="Kaladp0026s0130.v1.1"/>
</dbReference>
<name>A0A7N0T8Q3_KALFE</name>
<dbReference type="PANTHER" id="PTHR21087">
    <property type="entry name" value="SHIKIMATE KINASE"/>
    <property type="match status" value="1"/>
</dbReference>
<dbReference type="InterPro" id="IPR027417">
    <property type="entry name" value="P-loop_NTPase"/>
</dbReference>
<evidence type="ECO:0000256" key="4">
    <source>
        <dbReference type="ARBA" id="ARBA00006997"/>
    </source>
</evidence>
<comment type="pathway">
    <text evidence="3">Metabolic intermediate biosynthesis; chorismate biosynthesis; chorismate from D-erythrose 4-phosphate and phosphoenolpyruvate: step 5/7.</text>
</comment>
<dbReference type="PRINTS" id="PR01100">
    <property type="entry name" value="SHIKIMTKNASE"/>
</dbReference>
<dbReference type="GO" id="GO:0004765">
    <property type="term" value="F:shikimate kinase activity"/>
    <property type="evidence" value="ECO:0007669"/>
    <property type="project" value="UniProtKB-EC"/>
</dbReference>
<organism evidence="13 14">
    <name type="scientific">Kalanchoe fedtschenkoi</name>
    <name type="common">Lavender scallops</name>
    <name type="synonym">South American air plant</name>
    <dbReference type="NCBI Taxonomy" id="63787"/>
    <lineage>
        <taxon>Eukaryota</taxon>
        <taxon>Viridiplantae</taxon>
        <taxon>Streptophyta</taxon>
        <taxon>Embryophyta</taxon>
        <taxon>Tracheophyta</taxon>
        <taxon>Spermatophyta</taxon>
        <taxon>Magnoliopsida</taxon>
        <taxon>eudicotyledons</taxon>
        <taxon>Gunneridae</taxon>
        <taxon>Pentapetalae</taxon>
        <taxon>Saxifragales</taxon>
        <taxon>Crassulaceae</taxon>
        <taxon>Kalanchoe</taxon>
    </lineage>
</organism>
<comment type="similarity">
    <text evidence="4">Belongs to the shikimate kinase family.</text>
</comment>
<evidence type="ECO:0000256" key="12">
    <source>
        <dbReference type="ARBA" id="ARBA00048567"/>
    </source>
</evidence>
<dbReference type="InterPro" id="IPR023000">
    <property type="entry name" value="Shikimate_kinase_CS"/>
</dbReference>
<evidence type="ECO:0000313" key="13">
    <source>
        <dbReference type="EnsemblPlants" id="Kaladp0026s0130.1.v1.1"/>
    </source>
</evidence>
<evidence type="ECO:0000256" key="1">
    <source>
        <dbReference type="ARBA" id="ARBA00002641"/>
    </source>
</evidence>
<keyword evidence="6" id="KW-0028">Amino-acid biosynthesis</keyword>
<keyword evidence="9" id="KW-0418">Kinase</keyword>
<dbReference type="AlphaFoldDB" id="A0A7N0T8Q3"/>
<dbReference type="HAMAP" id="MF_00109">
    <property type="entry name" value="Shikimate_kinase"/>
    <property type="match status" value="1"/>
</dbReference>
<evidence type="ECO:0000256" key="11">
    <source>
        <dbReference type="ARBA" id="ARBA00023141"/>
    </source>
</evidence>
<dbReference type="Proteomes" id="UP000594263">
    <property type="component" value="Unplaced"/>
</dbReference>
<dbReference type="PANTHER" id="PTHR21087:SF16">
    <property type="entry name" value="SHIKIMATE KINASE 1, CHLOROPLASTIC"/>
    <property type="match status" value="1"/>
</dbReference>
<dbReference type="GO" id="GO:0009507">
    <property type="term" value="C:chloroplast"/>
    <property type="evidence" value="ECO:0007669"/>
    <property type="project" value="UniProtKB-SubCell"/>
</dbReference>
<comment type="function">
    <text evidence="1">Catalyzes the specific phosphorylation of the 3-hydroxyl group of shikimic acid using ATP as a cosubstrate.</text>
</comment>
<dbReference type="FunFam" id="3.40.50.300:FF:001033">
    <property type="entry name" value="Shikimate kinase 2, chloroplastic"/>
    <property type="match status" value="1"/>
</dbReference>
<reference evidence="13" key="1">
    <citation type="submission" date="2021-01" db="UniProtKB">
        <authorList>
            <consortium name="EnsemblPlants"/>
        </authorList>
    </citation>
    <scope>IDENTIFICATION</scope>
</reference>
<dbReference type="GO" id="GO:0005829">
    <property type="term" value="C:cytosol"/>
    <property type="evidence" value="ECO:0007669"/>
    <property type="project" value="TreeGrafter"/>
</dbReference>
<comment type="catalytic activity">
    <reaction evidence="12">
        <text>shikimate + ATP = 3-phosphoshikimate + ADP + H(+)</text>
        <dbReference type="Rhea" id="RHEA:13121"/>
        <dbReference type="ChEBI" id="CHEBI:15378"/>
        <dbReference type="ChEBI" id="CHEBI:30616"/>
        <dbReference type="ChEBI" id="CHEBI:36208"/>
        <dbReference type="ChEBI" id="CHEBI:145989"/>
        <dbReference type="ChEBI" id="CHEBI:456216"/>
        <dbReference type="EC" id="2.7.1.71"/>
    </reaction>
</comment>
<evidence type="ECO:0000256" key="3">
    <source>
        <dbReference type="ARBA" id="ARBA00004842"/>
    </source>
</evidence>
<keyword evidence="11" id="KW-0057">Aromatic amino acid biosynthesis</keyword>
<dbReference type="GO" id="GO:0008652">
    <property type="term" value="P:amino acid biosynthetic process"/>
    <property type="evidence" value="ECO:0007669"/>
    <property type="project" value="UniProtKB-KW"/>
</dbReference>
<evidence type="ECO:0000256" key="10">
    <source>
        <dbReference type="ARBA" id="ARBA00022840"/>
    </source>
</evidence>
<protein>
    <recommendedName>
        <fullName evidence="5">shikimate kinase</fullName>
        <ecNumber evidence="5">2.7.1.71</ecNumber>
    </recommendedName>
</protein>
<dbReference type="InterPro" id="IPR000623">
    <property type="entry name" value="Shikimate_kinase/TSH1"/>
</dbReference>
<evidence type="ECO:0000256" key="5">
    <source>
        <dbReference type="ARBA" id="ARBA00012154"/>
    </source>
</evidence>
<dbReference type="OMA" id="AVKQGHN"/>
<accession>A0A7N0T8Q3</accession>
<dbReference type="EC" id="2.7.1.71" evidence="5"/>
<dbReference type="GO" id="GO:0009423">
    <property type="term" value="P:chorismate biosynthetic process"/>
    <property type="evidence" value="ECO:0007669"/>
    <property type="project" value="UniProtKB-UniPathway"/>
</dbReference>
<dbReference type="GO" id="GO:0009073">
    <property type="term" value="P:aromatic amino acid family biosynthetic process"/>
    <property type="evidence" value="ECO:0007669"/>
    <property type="project" value="UniProtKB-KW"/>
</dbReference>
<keyword evidence="7" id="KW-0808">Transferase</keyword>
<keyword evidence="10" id="KW-0067">ATP-binding</keyword>
<dbReference type="GO" id="GO:0005524">
    <property type="term" value="F:ATP binding"/>
    <property type="evidence" value="ECO:0007669"/>
    <property type="project" value="UniProtKB-KW"/>
</dbReference>
<comment type="subcellular location">
    <subcellularLocation>
        <location evidence="2">Plastid</location>
        <location evidence="2">Chloroplast</location>
    </subcellularLocation>
</comment>
<dbReference type="CDD" id="cd00464">
    <property type="entry name" value="SK"/>
    <property type="match status" value="1"/>
</dbReference>
<dbReference type="Pfam" id="PF01202">
    <property type="entry name" value="SKI"/>
    <property type="match status" value="1"/>
</dbReference>
<dbReference type="PROSITE" id="PS01128">
    <property type="entry name" value="SHIKIMATE_KINASE"/>
    <property type="match status" value="1"/>
</dbReference>
<evidence type="ECO:0000256" key="6">
    <source>
        <dbReference type="ARBA" id="ARBA00022605"/>
    </source>
</evidence>
<sequence>MDAKAVHYVNFYASMNSDKAVMVKPAVSLQCSPKFRQERKNLQMTVSRNAVRKVGSRVELPDAGVSCSYEKFPASTLDSGSLCSTFDDNLVLKGKSEEIMSFLDGRCIYLIGMMGSGKTTVGRILADFLGYCFRDSDKIVEQSCGKSVAQLFLLYGEGYFREKESEALRTLSLMQCLVVSTGGGAVVRPINWKYMQKGITVYIDVPLEALAQRISDVGTASRPLLHNESGDAYNKALGRLSTLFEERADDYANANARVSLENIAAKMGHIDVSNLTPNIIAIEALLQIDNYLRRKEGMPL</sequence>
<dbReference type="Gene3D" id="3.40.50.300">
    <property type="entry name" value="P-loop containing nucleotide triphosphate hydrolases"/>
    <property type="match status" value="1"/>
</dbReference>
<evidence type="ECO:0000256" key="8">
    <source>
        <dbReference type="ARBA" id="ARBA00022741"/>
    </source>
</evidence>
<evidence type="ECO:0000313" key="14">
    <source>
        <dbReference type="Proteomes" id="UP000594263"/>
    </source>
</evidence>
<keyword evidence="14" id="KW-1185">Reference proteome</keyword>
<proteinExistence type="inferred from homology"/>
<dbReference type="InterPro" id="IPR031322">
    <property type="entry name" value="Shikimate/glucono_kinase"/>
</dbReference>
<evidence type="ECO:0000256" key="7">
    <source>
        <dbReference type="ARBA" id="ARBA00022679"/>
    </source>
</evidence>